<dbReference type="Proteomes" id="UP000663877">
    <property type="component" value="Unassembled WGS sequence"/>
</dbReference>
<feature type="compositionally biased region" description="Polar residues" evidence="1">
    <location>
        <begin position="717"/>
        <end position="734"/>
    </location>
</feature>
<gene>
    <name evidence="2" type="ORF">BJG266_LOCUS19776</name>
    <name evidence="3" type="ORF">QVE165_LOCUS32440</name>
</gene>
<feature type="region of interest" description="Disordered" evidence="1">
    <location>
        <begin position="1230"/>
        <end position="1257"/>
    </location>
</feature>
<feature type="region of interest" description="Disordered" evidence="1">
    <location>
        <begin position="2966"/>
        <end position="3037"/>
    </location>
</feature>
<feature type="compositionally biased region" description="Basic residues" evidence="1">
    <location>
        <begin position="3249"/>
        <end position="3259"/>
    </location>
</feature>
<feature type="region of interest" description="Disordered" evidence="1">
    <location>
        <begin position="2909"/>
        <end position="2931"/>
    </location>
</feature>
<feature type="region of interest" description="Disordered" evidence="1">
    <location>
        <begin position="1623"/>
        <end position="1644"/>
    </location>
</feature>
<feature type="region of interest" description="Disordered" evidence="1">
    <location>
        <begin position="993"/>
        <end position="1022"/>
    </location>
</feature>
<dbReference type="EMBL" id="CAJNOI010000108">
    <property type="protein sequence ID" value="CAF1072254.1"/>
    <property type="molecule type" value="Genomic_DNA"/>
</dbReference>
<feature type="region of interest" description="Disordered" evidence="1">
    <location>
        <begin position="206"/>
        <end position="233"/>
    </location>
</feature>
<feature type="compositionally biased region" description="Basic and acidic residues" evidence="1">
    <location>
        <begin position="206"/>
        <end position="227"/>
    </location>
</feature>
<protein>
    <submittedName>
        <fullName evidence="3">Uncharacterized protein</fullName>
    </submittedName>
</protein>
<feature type="region of interest" description="Disordered" evidence="1">
    <location>
        <begin position="791"/>
        <end position="837"/>
    </location>
</feature>
<feature type="compositionally biased region" description="Basic residues" evidence="1">
    <location>
        <begin position="2141"/>
        <end position="2150"/>
    </location>
</feature>
<feature type="region of interest" description="Disordered" evidence="1">
    <location>
        <begin position="1314"/>
        <end position="1372"/>
    </location>
</feature>
<feature type="region of interest" description="Disordered" evidence="1">
    <location>
        <begin position="717"/>
        <end position="754"/>
    </location>
</feature>
<dbReference type="Proteomes" id="UP000663832">
    <property type="component" value="Unassembled WGS sequence"/>
</dbReference>
<proteinExistence type="predicted"/>
<feature type="region of interest" description="Disordered" evidence="1">
    <location>
        <begin position="2366"/>
        <end position="2393"/>
    </location>
</feature>
<feature type="region of interest" description="Disordered" evidence="1">
    <location>
        <begin position="2411"/>
        <end position="2450"/>
    </location>
</feature>
<feature type="compositionally biased region" description="Polar residues" evidence="1">
    <location>
        <begin position="2239"/>
        <end position="2254"/>
    </location>
</feature>
<feature type="region of interest" description="Disordered" evidence="1">
    <location>
        <begin position="3375"/>
        <end position="3404"/>
    </location>
</feature>
<feature type="region of interest" description="Disordered" evidence="1">
    <location>
        <begin position="1176"/>
        <end position="1205"/>
    </location>
</feature>
<feature type="compositionally biased region" description="Low complexity" evidence="1">
    <location>
        <begin position="2990"/>
        <end position="3002"/>
    </location>
</feature>
<organism evidence="3 4">
    <name type="scientific">Adineta steineri</name>
    <dbReference type="NCBI Taxonomy" id="433720"/>
    <lineage>
        <taxon>Eukaryota</taxon>
        <taxon>Metazoa</taxon>
        <taxon>Spiralia</taxon>
        <taxon>Gnathifera</taxon>
        <taxon>Rotifera</taxon>
        <taxon>Eurotatoria</taxon>
        <taxon>Bdelloidea</taxon>
        <taxon>Adinetida</taxon>
        <taxon>Adinetidae</taxon>
        <taxon>Adineta</taxon>
    </lineage>
</organism>
<feature type="compositionally biased region" description="Low complexity" evidence="1">
    <location>
        <begin position="1356"/>
        <end position="1368"/>
    </location>
</feature>
<sequence length="3769" mass="430041">MLWSNYFPKYSMPRYRFQDYKPYYSTISRNAVSLSPYRKTHYLDTSDEEIIKEEIIEITYLDHYPTLLERWGDDTKTVTREEGEFKIEDYVEFEEIEPTITEDISYEITYSGDIIQSTIETHHTRSESRNFRKIKKRRTKRKRTTKLFNLSDKNNSIIHTGDTISNLNQNLSGDTQRQQQLTDDTPTHEINHSDINDDRFVHIVKKTSQESTERNKDSLDKIKEQTNESHTSSFISTQKYDNHEQLISISKSSINQSNKDQTESQLDSIITKINQKIVSDEKKIDSIKTQPLNMHKIDDDIIKEELKLRSIDEENRSHNECNRQSLTPTEQAIAHSHNENFQSFLNSDISNSVKENNNLFTYKTKSNDSSIDITQKTKSIPMQSLSNMEEQFNSTRTEQTSIEPTTAINKLKANDDDANVKLSSDSPVNIVRQIKDTTLPIHHASIEHTKQDVTNSTNNLLTKTFSSNEMKQENIYEDKTNVNDSKHILPTSTTSVIHKDIKSSSNSFTNNIPTSSMQSDIINTPINPKLTNLNADHDLINSINEPSYSTYEQTNIMNNIFNPPTSTSSSYFINTDRFIETESDYGDLYQDHYFPTNTIQDTLLDFISIDDESLSEKQDLPDLNKIYYELKEQRYVATLTNDTNKEQTENDDIESFNLDTLSSISNLPFNGYRQVFGIYNEGTNTVDDSTSYISQNTHPDLNIRRQQQQLKTELSQTSLQSPINNDQYQSQQSDVAIHSTAARASSDEKSPVKKFSSSLSNKLINNAQSDDSIHGTDERITNDSYEQIKSTQIQSQLIPSSTPWSSNQHTVATTESQRLLSTSPDEQHNQAPQSSLHQQLQIINDEYPWCSSYYTIIDAESNLDRFYNQLLVNEQSSVSTTVNNQNEDLNTQNKKTQDDDNDDGFHIVQRRKRIPSSTTHEQSVSSSTMTTKSPLSPDIDVEPIIIHGNPNVTVPILPIIEQTTDRSSKKKQKKKKKDKIDVILFDAPELTLSDMNKKTNDNMKSSTAQEEEQQQQQQENERLKYEDEKLYKKSPVHPNEQQQKLYIQKLHTPIQSQHFSTSLDEQYNQAQQLQVINDDYSWYSSHYSIIDAESNLNRFYSQLNPPKEQSSTPPTANIKNSKTEDDHDEFHIVQRRKRIPSSTTHDKSSSSSTLTNISPLSPDIDLEPFILHGNPNISLPAPSIIEQTTDRGSKKKQKKKKHEKTETVLFDAPELVLSSMNKDTNNALKTSTVKEEKQQENEIQYKESSVHPNKQQQESYIQKLPTPIESQHPVSAHQQLQVMNDDYSSYSSHYSIIDAETNLGRFYDQPLANEQSSVPTTTTSQNEDLNTQNNKTEDYGDDDGFYIVQRRKRIPSSTTHDQSLSSSTAITRPAVPRVSPDIDLRPAILHGNRGISVPIAPMMEHTTDRSSKKKQKKKKNEKNDTILYDTPELILSNMDTNTNNATKSPTTKEEERKENERLKHEDEKQYKESSIRYSNQNKVAPTESQRLLSTSPAEKYNQTQQQLQVMNDDYSWYSSHYSIIDAETNLDRFYNQLNPPKEQSLVATTVNNKNEDLIIQNNKQQDDDDDEFHIVQRRKRIPSSTTHDKTLASSTMTTKLPVSPDIDLEPFILHGNPNISLPIPPIVEQTTDRGSKKKQKKKKHEKIETILFDAPELVLSSMNKDINNALKTSTVKKEESQSNGKPIDLGLRNDSFQLTTTQTLQDSVSTVILVDRPGSDTSSKNELDLRYSLLLDHLDTIIQPILKSSPSETTENQLKSSKIESNTYPHQEKQESIYDRISSVKESLQHFIEDIRLTKANKEKEGEDATNTIAHQQAPIPTTLATNLSTVLTGTRSENTKVSTNVEEEEYATEKFLRSLESLKHTSKNKSIQKDRLSNVQNLQSISTTSTTDAARKPEKFEKTLQSSFSDTQDHHGISDAVTTTISNVKDVLANLTFSNEKSKDVKKKKKSVNNSYEQNRSTQEQLTQIQSQLIPSSSPWYSNQYKVTPSESQRLLSTSPDEKYNQRQQQLQVMNDDYSWYSSHYSIIDAESNLDRFYRQLNTPKKQSSVATTVKIQKEDLNTQKNKTEDYGDDDGFYIVQRRKRIPSSTTHDKSSSSSTLTNISPLSPDIDLEPFILHGNPNISLPAPSIIEQTTDRSSKKKQKKKKHVKIETILFDAPELILSDINKKANDTMQSSTAQEEKQEENEIQYEASSAHPNEPQQQESYIQKLHIPSGAPWYSSQYKVASTESDRLFPTQHSSTSPDEQHNQGQQQLQVMNDDYSWYSSHYSIIDAETNLDRFYSQLLVKEQSSVATTVNNKNEDLNIQNNKPQDDDDEFHIVQRRKRIPSSTTHDQSVPSSTMINISPLSPDIDLEPFILHGNPNISAPIPPITEQTTDRGSKKKQKKKKKDKIDVIVFDAPELILSDINKKTNDTMQSSTTKEEKQEENEIQYKEPSVHPNEQQQQESYIQKLHIPSGAPWYSSQYKVASTESDRLFSTQHSSASPNEQYNQTQPQLQVMNDDYSWYSSHYSIIDAESNLNRFYSQLNPPKEHSSTPPTANIKNNKTEDDSNDEFHIVQRRKRIPSSTTHDKTLASSTITTKSPLGPDIDLKPFILHGNPSVPVPIPLIAEQTTDRSSKKKQKKKKYDKSNAILYDAPELILSNMNKDISNTLQSQIALEENCEKNISVTKIPLLSETFNDEVKQIYEDSSILSSKLQQETQATSISYTTQMTNEADNKRNESKLLSAQDMSTSNAAQINTETMDHKLIEQQSIPESLRSLKNIMVKDGSTKVIVSPQDNEGFQLVTHSKRVHPETRREKTSSSPSTVTQQMLTTFAEIEKKTKKSKNDKQKIISSSSSDSLQTDRHSTEQETILQSSIPCSSITDSLNVLSETKLPSTTKTMVIDTKPSICLEENEDNEGFQVVHHHKHIKSTPRSEKTSVSSPTKNTSIQNISHDIDLKPAIIHGHQNSTSQSTLHTSTIVETLPNEKKQVPVKQQQQKKTKKQKSSFSTSLQSTSTSEGDSYEIPTKIKEETEKSQSTLDNHGQHLKDPTYTTSFDKNIKVNQVPVTEHSIKQIVNECPVLPDNQIKTTDKQSLTNQVISSTTISTSNIGIERSTLIDDDHDNEFKVVSSHKRTPSSAASTMFTISEEKSHKLENIKEDIPSSSSTMDINFIPLSIEETRDRNANYTIQKVPEPIILAANTDETSSTDTTCDSITSQINESIPETYISQDSLKSIVFTRTSEFHDKANDLPTAEQIETSTSKTPAKRRKKKLRIKEKTDDENASTTSASATSTKNNSHINNKSTVQKLNHEEQESKATNQSFNTSDISSVKQLKPQQIPIKNTSIPSSSSLKQTTEFSTLRSTHFNEEQHSQIETNNKLDLFLPEYMRQQLSTSQSSSSSIVQSKDERNIPSATTITASDIIRKKKQRPSMLTKDHEAKSLLTNEFDINPDKQLNQEIVLTNDTTIDEDDENIHDDDDEFIVQNFDNENKLTNNSPEQNIDNILTRGFYLWLHEGQALSQKNNKVSSSTSKDLPNAMQQIVIQPTETDEDEDSWNTNEMIKSTYMIGIQSEKKIHMTNAYFINHPRSVSIPSWLIAQANDNTFRDDTKKSHSDDEDDSTKNTSYKKNSYKTDTEFSIMKKSNSNNVQQCLNKHFYQQFNKNNLRRINFDDWAHFLEHKTENNLSTSLEYFYTRTFDEDTLISESLPIEHSIKHEKYRYGDFLLSNNDVFVTESNIQHPIHKSKPPSEYFQHWPKQESISIQDDNDDDEIFICHSKNGLSRRMKL</sequence>
<feature type="compositionally biased region" description="Basic and acidic residues" evidence="1">
    <location>
        <begin position="1450"/>
        <end position="1474"/>
    </location>
</feature>
<evidence type="ECO:0000256" key="1">
    <source>
        <dbReference type="SAM" id="MobiDB-lite"/>
    </source>
</evidence>
<feature type="compositionally biased region" description="Polar residues" evidence="1">
    <location>
        <begin position="2804"/>
        <end position="2816"/>
    </location>
</feature>
<feature type="compositionally biased region" description="Polar residues" evidence="1">
    <location>
        <begin position="2300"/>
        <end position="2312"/>
    </location>
</feature>
<feature type="compositionally biased region" description="Polar residues" evidence="1">
    <location>
        <begin position="1314"/>
        <end position="1334"/>
    </location>
</feature>
<evidence type="ECO:0000313" key="4">
    <source>
        <dbReference type="Proteomes" id="UP000663832"/>
    </source>
</evidence>
<feature type="compositionally biased region" description="Basic and acidic residues" evidence="1">
    <location>
        <begin position="1232"/>
        <end position="1249"/>
    </location>
</feature>
<evidence type="ECO:0000313" key="2">
    <source>
        <dbReference type="EMBL" id="CAF1072254.1"/>
    </source>
</evidence>
<dbReference type="EMBL" id="CAJNOM010000287">
    <property type="protein sequence ID" value="CAF1322795.1"/>
    <property type="molecule type" value="Genomic_DNA"/>
</dbReference>
<feature type="compositionally biased region" description="Basic and acidic residues" evidence="1">
    <location>
        <begin position="1121"/>
        <end position="1132"/>
    </location>
</feature>
<feature type="compositionally biased region" description="Polar residues" evidence="1">
    <location>
        <begin position="1475"/>
        <end position="1503"/>
    </location>
</feature>
<keyword evidence="4" id="KW-1185">Reference proteome</keyword>
<feature type="region of interest" description="Disordered" evidence="1">
    <location>
        <begin position="168"/>
        <end position="193"/>
    </location>
</feature>
<feature type="region of interest" description="Disordered" evidence="1">
    <location>
        <begin position="2085"/>
        <end position="2107"/>
    </location>
</feature>
<feature type="region of interest" description="Disordered" evidence="1">
    <location>
        <begin position="2527"/>
        <end position="2554"/>
    </location>
</feature>
<feature type="region of interest" description="Disordered" evidence="1">
    <location>
        <begin position="1749"/>
        <end position="1774"/>
    </location>
</feature>
<feature type="compositionally biased region" description="Basic residues" evidence="1">
    <location>
        <begin position="1193"/>
        <end position="1202"/>
    </location>
</feature>
<feature type="region of interest" description="Disordered" evidence="1">
    <location>
        <begin position="2233"/>
        <end position="2254"/>
    </location>
</feature>
<feature type="region of interest" description="Disordered" evidence="1">
    <location>
        <begin position="1101"/>
        <end position="1159"/>
    </location>
</feature>
<feature type="compositionally biased region" description="Polar residues" evidence="1">
    <location>
        <begin position="1437"/>
        <end position="1449"/>
    </location>
</feature>
<evidence type="ECO:0000313" key="3">
    <source>
        <dbReference type="EMBL" id="CAF1322795.1"/>
    </source>
</evidence>
<feature type="compositionally biased region" description="Low complexity" evidence="1">
    <location>
        <begin position="916"/>
        <end position="928"/>
    </location>
</feature>
<feature type="compositionally biased region" description="Low complexity" evidence="1">
    <location>
        <begin position="3375"/>
        <end position="3388"/>
    </location>
</feature>
<feature type="compositionally biased region" description="Polar residues" evidence="1">
    <location>
        <begin position="1101"/>
        <end position="1120"/>
    </location>
</feature>
<feature type="region of interest" description="Disordered" evidence="1">
    <location>
        <begin position="3589"/>
        <end position="3610"/>
    </location>
</feature>
<feature type="compositionally biased region" description="Basic residues" evidence="1">
    <location>
        <begin position="2383"/>
        <end position="2392"/>
    </location>
</feature>
<feature type="compositionally biased region" description="Basic residues" evidence="1">
    <location>
        <begin position="1411"/>
        <end position="1420"/>
    </location>
</feature>
<feature type="compositionally biased region" description="Low complexity" evidence="1">
    <location>
        <begin position="3268"/>
        <end position="3278"/>
    </location>
</feature>
<name>A0A815F0T1_9BILA</name>
<feature type="region of interest" description="Disordered" evidence="1">
    <location>
        <begin position="3233"/>
        <end position="3316"/>
    </location>
</feature>
<feature type="compositionally biased region" description="Polar residues" evidence="1">
    <location>
        <begin position="2537"/>
        <end position="2546"/>
    </location>
</feature>
<feature type="compositionally biased region" description="Basic and acidic residues" evidence="1">
    <location>
        <begin position="2820"/>
        <end position="2834"/>
    </location>
</feature>
<reference evidence="3" key="1">
    <citation type="submission" date="2021-02" db="EMBL/GenBank/DDBJ databases">
        <authorList>
            <person name="Nowell W R."/>
        </authorList>
    </citation>
    <scope>NUCLEOTIDE SEQUENCE</scope>
</reference>
<feature type="region of interest" description="Disordered" evidence="1">
    <location>
        <begin position="2174"/>
        <end position="2207"/>
    </location>
</feature>
<feature type="region of interest" description="Disordered" evidence="1">
    <location>
        <begin position="1941"/>
        <end position="1970"/>
    </location>
</feature>
<feature type="compositionally biased region" description="Polar residues" evidence="1">
    <location>
        <begin position="2922"/>
        <end position="2931"/>
    </location>
</feature>
<feature type="compositionally biased region" description="Low complexity" evidence="1">
    <location>
        <begin position="2097"/>
        <end position="2107"/>
    </location>
</feature>
<feature type="compositionally biased region" description="Basic residues" evidence="1">
    <location>
        <begin position="1635"/>
        <end position="1644"/>
    </location>
</feature>
<feature type="compositionally biased region" description="Polar residues" evidence="1">
    <location>
        <begin position="3301"/>
        <end position="3316"/>
    </location>
</feature>
<feature type="region of interest" description="Disordered" evidence="1">
    <location>
        <begin position="2790"/>
        <end position="2859"/>
    </location>
</feature>
<accession>A0A815F0T1</accession>
<feature type="compositionally biased region" description="Polar residues" evidence="1">
    <location>
        <begin position="1749"/>
        <end position="1769"/>
    </location>
</feature>
<feature type="compositionally biased region" description="Basic and acidic residues" evidence="1">
    <location>
        <begin position="2794"/>
        <end position="2803"/>
    </location>
</feature>
<feature type="region of interest" description="Disordered" evidence="1">
    <location>
        <begin position="2125"/>
        <end position="2150"/>
    </location>
</feature>
<feature type="compositionally biased region" description="Low complexity" evidence="1">
    <location>
        <begin position="174"/>
        <end position="184"/>
    </location>
</feature>
<feature type="region of interest" description="Disordered" evidence="1">
    <location>
        <begin position="878"/>
        <end position="936"/>
    </location>
</feature>
<comment type="caution">
    <text evidence="3">The sequence shown here is derived from an EMBL/GenBank/DDBJ whole genome shotgun (WGS) entry which is preliminary data.</text>
</comment>
<feature type="compositionally biased region" description="Polar residues" evidence="1">
    <location>
        <begin position="3279"/>
        <end position="3292"/>
    </location>
</feature>
<feature type="compositionally biased region" description="Low complexity" evidence="1">
    <location>
        <begin position="1149"/>
        <end position="1159"/>
    </location>
</feature>
<feature type="region of interest" description="Disordered" evidence="1">
    <location>
        <begin position="1393"/>
        <end position="1503"/>
    </location>
</feature>
<feature type="region of interest" description="Disordered" evidence="1">
    <location>
        <begin position="2300"/>
        <end position="2319"/>
    </location>
</feature>
<feature type="compositionally biased region" description="Polar residues" evidence="1">
    <location>
        <begin position="2198"/>
        <end position="2207"/>
    </location>
</feature>
<dbReference type="OrthoDB" id="10071542at2759"/>
<feature type="compositionally biased region" description="Polar residues" evidence="1">
    <location>
        <begin position="878"/>
        <end position="889"/>
    </location>
</feature>